<dbReference type="EMBL" id="VDUY01000006">
    <property type="protein sequence ID" value="TXL64336.1"/>
    <property type="molecule type" value="Genomic_DNA"/>
</dbReference>
<evidence type="ECO:0000256" key="2">
    <source>
        <dbReference type="ARBA" id="ARBA00022832"/>
    </source>
</evidence>
<evidence type="ECO:0000259" key="8">
    <source>
        <dbReference type="Pfam" id="PF00725"/>
    </source>
</evidence>
<dbReference type="InterPro" id="IPR029045">
    <property type="entry name" value="ClpP/crotonase-like_dom_sf"/>
</dbReference>
<keyword evidence="3" id="KW-0442">Lipid degradation</keyword>
<evidence type="ECO:0000313" key="11">
    <source>
        <dbReference type="Proteomes" id="UP000321548"/>
    </source>
</evidence>
<dbReference type="GO" id="GO:0070403">
    <property type="term" value="F:NAD+ binding"/>
    <property type="evidence" value="ECO:0007669"/>
    <property type="project" value="InterPro"/>
</dbReference>
<organism evidence="10 11">
    <name type="scientific">Zeimonas arvi</name>
    <dbReference type="NCBI Taxonomy" id="2498847"/>
    <lineage>
        <taxon>Bacteria</taxon>
        <taxon>Pseudomonadati</taxon>
        <taxon>Pseudomonadota</taxon>
        <taxon>Betaproteobacteria</taxon>
        <taxon>Burkholderiales</taxon>
        <taxon>Burkholderiaceae</taxon>
        <taxon>Zeimonas</taxon>
    </lineage>
</organism>
<dbReference type="InterPro" id="IPR008927">
    <property type="entry name" value="6-PGluconate_DH-like_C_sf"/>
</dbReference>
<feature type="domain" description="3-hydroxyacyl-CoA dehydrogenase NAD binding" evidence="9">
    <location>
        <begin position="8"/>
        <end position="191"/>
    </location>
</feature>
<dbReference type="RefSeq" id="WP_147705395.1">
    <property type="nucleotide sequence ID" value="NZ_VDUY01000006.1"/>
</dbReference>
<keyword evidence="4" id="KW-0560">Oxidoreductase</keyword>
<keyword evidence="6" id="KW-0443">Lipid metabolism</keyword>
<dbReference type="GO" id="GO:0003857">
    <property type="term" value="F:(3S)-3-hydroxyacyl-CoA dehydrogenase (NAD+) activity"/>
    <property type="evidence" value="ECO:0007669"/>
    <property type="project" value="UniProtKB-EC"/>
</dbReference>
<name>A0A5C8NTM0_9BURK</name>
<dbReference type="Gene3D" id="3.40.50.720">
    <property type="entry name" value="NAD(P)-binding Rossmann-like Domain"/>
    <property type="match status" value="1"/>
</dbReference>
<dbReference type="InterPro" id="IPR006108">
    <property type="entry name" value="3HC_DH_C"/>
</dbReference>
<protein>
    <submittedName>
        <fullName evidence="10">3-hydroxyacyl-CoA dehydrogenase/enoyl-CoA hydratase family protein</fullName>
    </submittedName>
</protein>
<comment type="caution">
    <text evidence="10">The sequence shown here is derived from an EMBL/GenBank/DDBJ whole genome shotgun (WGS) entry which is preliminary data.</text>
</comment>
<dbReference type="SUPFAM" id="SSF52096">
    <property type="entry name" value="ClpP/crotonase"/>
    <property type="match status" value="1"/>
</dbReference>
<dbReference type="Pfam" id="PF00725">
    <property type="entry name" value="3HCDH"/>
    <property type="match status" value="1"/>
</dbReference>
<reference evidence="10 11" key="1">
    <citation type="submission" date="2019-06" db="EMBL/GenBank/DDBJ databases">
        <title>Quisquiliibacterium sp. nov., isolated from a maize field.</title>
        <authorList>
            <person name="Lin S.-Y."/>
            <person name="Tsai C.-F."/>
            <person name="Young C.-C."/>
        </authorList>
    </citation>
    <scope>NUCLEOTIDE SEQUENCE [LARGE SCALE GENOMIC DNA]</scope>
    <source>
        <strain evidence="10 11">CC-CFT501</strain>
    </source>
</reference>
<evidence type="ECO:0000256" key="5">
    <source>
        <dbReference type="ARBA" id="ARBA00023027"/>
    </source>
</evidence>
<dbReference type="InterPro" id="IPR001753">
    <property type="entry name" value="Enoyl-CoA_hydra/iso"/>
</dbReference>
<dbReference type="Gene3D" id="1.10.1040.50">
    <property type="match status" value="1"/>
</dbReference>
<feature type="domain" description="3-hydroxyacyl-CoA dehydrogenase C-terminal" evidence="8">
    <location>
        <begin position="194"/>
        <end position="293"/>
    </location>
</feature>
<dbReference type="Proteomes" id="UP000321548">
    <property type="component" value="Unassembled WGS sequence"/>
</dbReference>
<dbReference type="Pfam" id="PF02737">
    <property type="entry name" value="3HCDH_N"/>
    <property type="match status" value="1"/>
</dbReference>
<dbReference type="GO" id="GO:0006635">
    <property type="term" value="P:fatty acid beta-oxidation"/>
    <property type="evidence" value="ECO:0007669"/>
    <property type="project" value="UniProtKB-UniPathway"/>
</dbReference>
<dbReference type="OrthoDB" id="5287258at2"/>
<dbReference type="UniPathway" id="UPA00659"/>
<comment type="catalytic activity">
    <reaction evidence="7">
        <text>a (3S)-3-hydroxyacyl-CoA + NAD(+) = a 3-oxoacyl-CoA + NADH + H(+)</text>
        <dbReference type="Rhea" id="RHEA:22432"/>
        <dbReference type="ChEBI" id="CHEBI:15378"/>
        <dbReference type="ChEBI" id="CHEBI:57318"/>
        <dbReference type="ChEBI" id="CHEBI:57540"/>
        <dbReference type="ChEBI" id="CHEBI:57945"/>
        <dbReference type="ChEBI" id="CHEBI:90726"/>
        <dbReference type="EC" id="1.1.1.35"/>
    </reaction>
</comment>
<dbReference type="PANTHER" id="PTHR48075">
    <property type="entry name" value="3-HYDROXYACYL-COA DEHYDROGENASE FAMILY PROTEIN"/>
    <property type="match status" value="1"/>
</dbReference>
<dbReference type="PANTHER" id="PTHR48075:SF7">
    <property type="entry name" value="3-HYDROXYACYL-COA DEHYDROGENASE-RELATED"/>
    <property type="match status" value="1"/>
</dbReference>
<dbReference type="InterPro" id="IPR006176">
    <property type="entry name" value="3-OHacyl-CoA_DH_NAD-bd"/>
</dbReference>
<dbReference type="SUPFAM" id="SSF48179">
    <property type="entry name" value="6-phosphogluconate dehydrogenase C-terminal domain-like"/>
    <property type="match status" value="2"/>
</dbReference>
<gene>
    <name evidence="10" type="ORF">FHP08_15525</name>
</gene>
<keyword evidence="11" id="KW-1185">Reference proteome</keyword>
<dbReference type="AlphaFoldDB" id="A0A5C8NTM0"/>
<dbReference type="InterPro" id="IPR036291">
    <property type="entry name" value="NAD(P)-bd_dom_sf"/>
</dbReference>
<accession>A0A5C8NTM0</accession>
<evidence type="ECO:0000256" key="7">
    <source>
        <dbReference type="ARBA" id="ARBA00049556"/>
    </source>
</evidence>
<sequence length="802" mass="86956">MSNFMVRKVAVLGAGVMGAQIAAHLVNAKVEAVLFDLPAKEGSKSGIAIKAIESLKKMNPAPLGHPSLAAFIRPANYDDDLELLRDCDLVIEAIAERLDWKLDLYRKVSPFLAEHAILATNTSGLSIGSLAEGVEASLRHRFCGVHFFNPPRYMPLVELIATRDTELAVVDRLEAFLTSTLGKHCIRAKDTPNFIANRIGIWGILATVREAERFELSFDVVDDLTGARLGRAKSGTFRTADIVGLDTVAHVMKTMQDQLKDDPFHPLYETPAVFAALIGKGALGQKTGAGFYRKDGKAILRFDAAKGDYVPSGAKADETVARILKKKTWGERLQLLRESKNPQAQFVWSLMRDNFQYAAIKLAEIADNARDVDLAMRFGFGANEGPFEIWQQAGWAQVAGWIRDDIEQGRALFTAPLPDWVFEGPVAERGGVHQPQGSWSAARGVFAPRVEQPVHRRQLFSPAVAGENASSPATAGDTLFEDDSIRLWTLGERGVDDVVIASIKTKVHAIGPGVIAGLLKGVEMAERDYKGLVVWSPDDPFSVGADLQAMLPVFMSGGAKAIEAEEKKLQEAMLRLRYAQVPTVAAVSGMALGGGCELAIHCARRVAALESYIGLVEVGVGLIPGAGGLTYGARRAAEEQAAAPDAALLDFLKKYVMAAGTAQVSRSAIEAQAMGWLLESDQIVFNRSELLYAAIREAKSMSDAGWRPPRKATFRAAGRDAMATIAAQLVNMRDGGLISAHDFHLGKTIAEVMCGGDIEPGSMVDEEWIMTLERKAFVSLLTHPKTQERIMGMMQTGKPVRN</sequence>
<dbReference type="Pfam" id="PF00378">
    <property type="entry name" value="ECH_1"/>
    <property type="match status" value="1"/>
</dbReference>
<evidence type="ECO:0000313" key="10">
    <source>
        <dbReference type="EMBL" id="TXL64336.1"/>
    </source>
</evidence>
<evidence type="ECO:0000256" key="3">
    <source>
        <dbReference type="ARBA" id="ARBA00022963"/>
    </source>
</evidence>
<proteinExistence type="predicted"/>
<dbReference type="SUPFAM" id="SSF51735">
    <property type="entry name" value="NAD(P)-binding Rossmann-fold domains"/>
    <property type="match status" value="1"/>
</dbReference>
<dbReference type="CDD" id="cd06558">
    <property type="entry name" value="crotonase-like"/>
    <property type="match status" value="1"/>
</dbReference>
<evidence type="ECO:0000256" key="6">
    <source>
        <dbReference type="ARBA" id="ARBA00023098"/>
    </source>
</evidence>
<evidence type="ECO:0000256" key="4">
    <source>
        <dbReference type="ARBA" id="ARBA00023002"/>
    </source>
</evidence>
<keyword evidence="5" id="KW-0520">NAD</keyword>
<keyword evidence="2" id="KW-0276">Fatty acid metabolism</keyword>
<evidence type="ECO:0000256" key="1">
    <source>
        <dbReference type="ARBA" id="ARBA00005005"/>
    </source>
</evidence>
<dbReference type="Gene3D" id="3.90.226.10">
    <property type="entry name" value="2-enoyl-CoA Hydratase, Chain A, domain 1"/>
    <property type="match status" value="1"/>
</dbReference>
<evidence type="ECO:0000259" key="9">
    <source>
        <dbReference type="Pfam" id="PF02737"/>
    </source>
</evidence>
<comment type="pathway">
    <text evidence="1">Lipid metabolism; fatty acid beta-oxidation.</text>
</comment>